<dbReference type="OrthoDB" id="3640311at2759"/>
<reference evidence="2" key="1">
    <citation type="journal article" date="2020" name="Stud. Mycol.">
        <title>101 Dothideomycetes genomes: a test case for predicting lifestyles and emergence of pathogens.</title>
        <authorList>
            <person name="Haridas S."/>
            <person name="Albert R."/>
            <person name="Binder M."/>
            <person name="Bloem J."/>
            <person name="Labutti K."/>
            <person name="Salamov A."/>
            <person name="Andreopoulos B."/>
            <person name="Baker S."/>
            <person name="Barry K."/>
            <person name="Bills G."/>
            <person name="Bluhm B."/>
            <person name="Cannon C."/>
            <person name="Castanera R."/>
            <person name="Culley D."/>
            <person name="Daum C."/>
            <person name="Ezra D."/>
            <person name="Gonzalez J."/>
            <person name="Henrissat B."/>
            <person name="Kuo A."/>
            <person name="Liang C."/>
            <person name="Lipzen A."/>
            <person name="Lutzoni F."/>
            <person name="Magnuson J."/>
            <person name="Mondo S."/>
            <person name="Nolan M."/>
            <person name="Ohm R."/>
            <person name="Pangilinan J."/>
            <person name="Park H.-J."/>
            <person name="Ramirez L."/>
            <person name="Alfaro M."/>
            <person name="Sun H."/>
            <person name="Tritt A."/>
            <person name="Yoshinaga Y."/>
            <person name="Zwiers L.-H."/>
            <person name="Turgeon B."/>
            <person name="Goodwin S."/>
            <person name="Spatafora J."/>
            <person name="Crous P."/>
            <person name="Grigoriev I."/>
        </authorList>
    </citation>
    <scope>NUCLEOTIDE SEQUENCE</scope>
    <source>
        <strain evidence="2">CBS 123094</strain>
    </source>
</reference>
<gene>
    <name evidence="2" type="ORF">P154DRAFT_610139</name>
</gene>
<feature type="region of interest" description="Disordered" evidence="1">
    <location>
        <begin position="214"/>
        <end position="295"/>
    </location>
</feature>
<dbReference type="AlphaFoldDB" id="A0A6A5W3Q3"/>
<feature type="compositionally biased region" description="Low complexity" evidence="1">
    <location>
        <begin position="241"/>
        <end position="254"/>
    </location>
</feature>
<proteinExistence type="predicted"/>
<evidence type="ECO:0000313" key="2">
    <source>
        <dbReference type="EMBL" id="KAF1995718.1"/>
    </source>
</evidence>
<dbReference type="Proteomes" id="UP000799779">
    <property type="component" value="Unassembled WGS sequence"/>
</dbReference>
<evidence type="ECO:0000256" key="1">
    <source>
        <dbReference type="SAM" id="MobiDB-lite"/>
    </source>
</evidence>
<feature type="compositionally biased region" description="Low complexity" evidence="1">
    <location>
        <begin position="22"/>
        <end position="33"/>
    </location>
</feature>
<organism evidence="2 3">
    <name type="scientific">Amniculicola lignicola CBS 123094</name>
    <dbReference type="NCBI Taxonomy" id="1392246"/>
    <lineage>
        <taxon>Eukaryota</taxon>
        <taxon>Fungi</taxon>
        <taxon>Dikarya</taxon>
        <taxon>Ascomycota</taxon>
        <taxon>Pezizomycotina</taxon>
        <taxon>Dothideomycetes</taxon>
        <taxon>Pleosporomycetidae</taxon>
        <taxon>Pleosporales</taxon>
        <taxon>Amniculicolaceae</taxon>
        <taxon>Amniculicola</taxon>
    </lineage>
</organism>
<keyword evidence="3" id="KW-1185">Reference proteome</keyword>
<feature type="region of interest" description="Disordered" evidence="1">
    <location>
        <begin position="1"/>
        <end position="33"/>
    </location>
</feature>
<feature type="compositionally biased region" description="Polar residues" evidence="1">
    <location>
        <begin position="216"/>
        <end position="234"/>
    </location>
</feature>
<dbReference type="EMBL" id="ML977634">
    <property type="protein sequence ID" value="KAF1995718.1"/>
    <property type="molecule type" value="Genomic_DNA"/>
</dbReference>
<name>A0A6A5W3Q3_9PLEO</name>
<evidence type="ECO:0000313" key="3">
    <source>
        <dbReference type="Proteomes" id="UP000799779"/>
    </source>
</evidence>
<accession>A0A6A5W3Q3</accession>
<protein>
    <submittedName>
        <fullName evidence="2">Uncharacterized protein</fullName>
    </submittedName>
</protein>
<sequence length="431" mass="48518">MSEIKEEDVKIEKTDDGEQVPGSGSSASQSTTTYRTVVTYPKSHIADGAVNPCTNPNTGGLEHLLFCGHTVGTDDWEQCAANCQYIAQIRVNINQQMWAEIKEVYFPSLDEQDRFMCRACYEEAIDRYVMEMGHEAMTEKDREEMIFDAEELKSAEPEVNWRATSITSKVVTEHLVHEATLEACEYADHILDSQSLVGFRTQYITGTNLHKLADCSTPSSTAQQTKTSRSSTPQHPDLVVTSTSSAMTGGSSTTPGLRRSGRMPARSFATSSAAQVPQTGHQDETAQSPTPPTYSADHTFCHLPNTPSQHLLACGHVIQTPTPHVPCCKNCAHVSAAMDYFEYSCQWLEYMRATLPFLDRREKERFWCAACVEEAVGEELRKADEKATGENKEWEGMSDEEKRIRVLFPYKEWMREWWEIEWVETEMTSGD</sequence>
<feature type="compositionally biased region" description="Polar residues" evidence="1">
    <location>
        <begin position="268"/>
        <end position="288"/>
    </location>
</feature>
<feature type="compositionally biased region" description="Basic and acidic residues" evidence="1">
    <location>
        <begin position="7"/>
        <end position="16"/>
    </location>
</feature>